<dbReference type="AlphaFoldDB" id="A0A0F9JJN5"/>
<comment type="caution">
    <text evidence="2">The sequence shown here is derived from an EMBL/GenBank/DDBJ whole genome shotgun (WGS) entry which is preliminary data.</text>
</comment>
<name>A0A0F9JJN5_9ZZZZ</name>
<sequence length="773" mass="86778">MTDNDLIWNTFLRAAWGATPEHLRELKEFEEDALNGRRPADVYPQVVEARAVGEQAHGLAQALAQVFQDSGETAARNWIDEKTGSLDRRIGKNLNHELGKMLKRQQTYYRRRDEPQDRSSVRTAVVEGQHRNSLRQQRPSTNWSIYIDETGSNFDETAQGLPGSDKAVGRIVALAVPAGTDMLPTRGFHAADGTSSEVDAMLQRVLDAAVGILGFSVQDHTSRHRYWVGHVVHLIRWTLLQLPVPAGNDGCKVHIYIEKRGSFNERTSLDIVRHTLESELSARDPQRYGHLELDLRFMDKSNPMNGYVDAVAFTWGSPSSASKDRLEKSLLLGHCLIDANETSLHHLYLSLNQHGPLAPGDWYALCTAATSDPEGGFLSRALDRLGHDLQQHPGQWERYLAEVQTRLHTKQYSLPELGNAIAWLQRHADKTHTLPGFLQLQLSSSNLALANHQGRISRELSLSCLKWIKQLRDEVPQMACEALLRLNSTLTNDFEFDALDQEIEDWLEQPVAVAGLLNYGKLQSTKGQLLAFRGHARQALPYFEEALSSFARLSDPAQAMRESRQTRAYRLIAMMDAAVMRESGSSAASTPKIITEMMQHFGDREPECISSQIAHSAQADRFDHHLWLRAMVCFPHALAEAREAYLKQSMHWQTGQDHPWPLIYTYRAWLLRDAGRTVSAQQQLDNAINVCMSLDHGPTLVWMAEVLRTLAPALALDLGNEHPSLAQREYLQKRLPLAPHAELTAFARAVSGQTISHAGILAHLAACLPFNFH</sequence>
<feature type="region of interest" description="Disordered" evidence="1">
    <location>
        <begin position="107"/>
        <end position="139"/>
    </location>
</feature>
<dbReference type="EMBL" id="LAZR01009929">
    <property type="protein sequence ID" value="KKM69793.1"/>
    <property type="molecule type" value="Genomic_DNA"/>
</dbReference>
<evidence type="ECO:0000256" key="1">
    <source>
        <dbReference type="SAM" id="MobiDB-lite"/>
    </source>
</evidence>
<feature type="compositionally biased region" description="Basic and acidic residues" evidence="1">
    <location>
        <begin position="110"/>
        <end position="120"/>
    </location>
</feature>
<evidence type="ECO:0000313" key="2">
    <source>
        <dbReference type="EMBL" id="KKM69793.1"/>
    </source>
</evidence>
<accession>A0A0F9JJN5</accession>
<organism evidence="2">
    <name type="scientific">marine sediment metagenome</name>
    <dbReference type="NCBI Taxonomy" id="412755"/>
    <lineage>
        <taxon>unclassified sequences</taxon>
        <taxon>metagenomes</taxon>
        <taxon>ecological metagenomes</taxon>
    </lineage>
</organism>
<protein>
    <submittedName>
        <fullName evidence="2">Uncharacterized protein</fullName>
    </submittedName>
</protein>
<reference evidence="2" key="1">
    <citation type="journal article" date="2015" name="Nature">
        <title>Complex archaea that bridge the gap between prokaryotes and eukaryotes.</title>
        <authorList>
            <person name="Spang A."/>
            <person name="Saw J.H."/>
            <person name="Jorgensen S.L."/>
            <person name="Zaremba-Niedzwiedzka K."/>
            <person name="Martijn J."/>
            <person name="Lind A.E."/>
            <person name="van Eijk R."/>
            <person name="Schleper C."/>
            <person name="Guy L."/>
            <person name="Ettema T.J."/>
        </authorList>
    </citation>
    <scope>NUCLEOTIDE SEQUENCE</scope>
</reference>
<proteinExistence type="predicted"/>
<gene>
    <name evidence="2" type="ORF">LCGC14_1447210</name>
</gene>